<dbReference type="EMBL" id="CM047743">
    <property type="protein sequence ID" value="KAJ0032059.1"/>
    <property type="molecule type" value="Genomic_DNA"/>
</dbReference>
<comment type="caution">
    <text evidence="1">The sequence shown here is derived from an EMBL/GenBank/DDBJ whole genome shotgun (WGS) entry which is preliminary data.</text>
</comment>
<gene>
    <name evidence="1" type="ORF">Pint_12716</name>
</gene>
<reference evidence="2" key="1">
    <citation type="journal article" date="2023" name="G3 (Bethesda)">
        <title>Genome assembly and association tests identify interacting loci associated with vigor, precocity, and sex in interspecific pistachio rootstocks.</title>
        <authorList>
            <person name="Palmer W."/>
            <person name="Jacygrad E."/>
            <person name="Sagayaradj S."/>
            <person name="Cavanaugh K."/>
            <person name="Han R."/>
            <person name="Bertier L."/>
            <person name="Beede B."/>
            <person name="Kafkas S."/>
            <person name="Golino D."/>
            <person name="Preece J."/>
            <person name="Michelmore R."/>
        </authorList>
    </citation>
    <scope>NUCLEOTIDE SEQUENCE [LARGE SCALE GENOMIC DNA]</scope>
</reference>
<keyword evidence="2" id="KW-1185">Reference proteome</keyword>
<accession>A0ACC0YBS0</accession>
<dbReference type="Proteomes" id="UP001163603">
    <property type="component" value="Chromosome 8"/>
</dbReference>
<name>A0ACC0YBS0_9ROSI</name>
<sequence>MALEEYQSIRLPISSMQVLHSRKVGRIKQGLTLAGREPFDPMTATPEQCEDPQQENVPFFADVPESLNYLFD</sequence>
<protein>
    <submittedName>
        <fullName evidence="1">Uncharacterized protein</fullName>
    </submittedName>
</protein>
<evidence type="ECO:0000313" key="1">
    <source>
        <dbReference type="EMBL" id="KAJ0032059.1"/>
    </source>
</evidence>
<proteinExistence type="predicted"/>
<evidence type="ECO:0000313" key="2">
    <source>
        <dbReference type="Proteomes" id="UP001163603"/>
    </source>
</evidence>
<organism evidence="1 2">
    <name type="scientific">Pistacia integerrima</name>
    <dbReference type="NCBI Taxonomy" id="434235"/>
    <lineage>
        <taxon>Eukaryota</taxon>
        <taxon>Viridiplantae</taxon>
        <taxon>Streptophyta</taxon>
        <taxon>Embryophyta</taxon>
        <taxon>Tracheophyta</taxon>
        <taxon>Spermatophyta</taxon>
        <taxon>Magnoliopsida</taxon>
        <taxon>eudicotyledons</taxon>
        <taxon>Gunneridae</taxon>
        <taxon>Pentapetalae</taxon>
        <taxon>rosids</taxon>
        <taxon>malvids</taxon>
        <taxon>Sapindales</taxon>
        <taxon>Anacardiaceae</taxon>
        <taxon>Pistacia</taxon>
    </lineage>
</organism>